<reference evidence="1 2" key="1">
    <citation type="submission" date="2021-06" db="EMBL/GenBank/DDBJ databases">
        <authorList>
            <person name="Palmer J.M."/>
        </authorList>
    </citation>
    <scope>NUCLEOTIDE SEQUENCE [LARGE SCALE GENOMIC DNA]</scope>
    <source>
        <strain evidence="1 2">XR_2019</strain>
        <tissue evidence="1">Muscle</tissue>
    </source>
</reference>
<dbReference type="Proteomes" id="UP001444071">
    <property type="component" value="Unassembled WGS sequence"/>
</dbReference>
<sequence length="117" mass="13213">MDQVNYRSDICSQTDKAYRLEHEDGPVPQSTSGDIYQYKVLSMDGIIDKPSRTDSCIKIGNKVVLVENFVIDGGIEYIAGKEYRCKEPFFVYPFDSREIGIYKVSNLSVDVEVLSDG</sequence>
<keyword evidence="2" id="KW-1185">Reference proteome</keyword>
<organism evidence="1 2">
    <name type="scientific">Xenotaenia resolanae</name>
    <dbReference type="NCBI Taxonomy" id="208358"/>
    <lineage>
        <taxon>Eukaryota</taxon>
        <taxon>Metazoa</taxon>
        <taxon>Chordata</taxon>
        <taxon>Craniata</taxon>
        <taxon>Vertebrata</taxon>
        <taxon>Euteleostomi</taxon>
        <taxon>Actinopterygii</taxon>
        <taxon>Neopterygii</taxon>
        <taxon>Teleostei</taxon>
        <taxon>Neoteleostei</taxon>
        <taxon>Acanthomorphata</taxon>
        <taxon>Ovalentaria</taxon>
        <taxon>Atherinomorphae</taxon>
        <taxon>Cyprinodontiformes</taxon>
        <taxon>Goodeidae</taxon>
        <taxon>Xenotaenia</taxon>
    </lineage>
</organism>
<accession>A0ABV0WSK4</accession>
<gene>
    <name evidence="1" type="ORF">XENORESO_010424</name>
</gene>
<name>A0ABV0WSK4_9TELE</name>
<proteinExistence type="predicted"/>
<evidence type="ECO:0000313" key="2">
    <source>
        <dbReference type="Proteomes" id="UP001444071"/>
    </source>
</evidence>
<comment type="caution">
    <text evidence="1">The sequence shown here is derived from an EMBL/GenBank/DDBJ whole genome shotgun (WGS) entry which is preliminary data.</text>
</comment>
<protein>
    <submittedName>
        <fullName evidence="1">Uncharacterized protein</fullName>
    </submittedName>
</protein>
<dbReference type="EMBL" id="JAHRIM010063275">
    <property type="protein sequence ID" value="MEQ2271868.1"/>
    <property type="molecule type" value="Genomic_DNA"/>
</dbReference>
<evidence type="ECO:0000313" key="1">
    <source>
        <dbReference type="EMBL" id="MEQ2271868.1"/>
    </source>
</evidence>